<organism evidence="11 12">
    <name type="scientific">Parachaetomium inaequale</name>
    <dbReference type="NCBI Taxonomy" id="2588326"/>
    <lineage>
        <taxon>Eukaryota</taxon>
        <taxon>Fungi</taxon>
        <taxon>Dikarya</taxon>
        <taxon>Ascomycota</taxon>
        <taxon>Pezizomycotina</taxon>
        <taxon>Sordariomycetes</taxon>
        <taxon>Sordariomycetidae</taxon>
        <taxon>Sordariales</taxon>
        <taxon>Chaetomiaceae</taxon>
        <taxon>Parachaetomium</taxon>
    </lineage>
</organism>
<dbReference type="GO" id="GO:0008810">
    <property type="term" value="F:cellulase activity"/>
    <property type="evidence" value="ECO:0007669"/>
    <property type="project" value="UniProtKB-EC"/>
</dbReference>
<gene>
    <name evidence="11" type="ORF">C8A01DRAFT_40175</name>
</gene>
<dbReference type="InterPro" id="IPR001722">
    <property type="entry name" value="Glyco_hydro_7"/>
</dbReference>
<dbReference type="EC" id="3.2.1.-" evidence="9"/>
<evidence type="ECO:0000256" key="4">
    <source>
        <dbReference type="ARBA" id="ARBA00023001"/>
    </source>
</evidence>
<dbReference type="CDD" id="cd07999">
    <property type="entry name" value="GH7_CBH_EG"/>
    <property type="match status" value="1"/>
</dbReference>
<reference evidence="12" key="1">
    <citation type="journal article" date="2023" name="Mol. Phylogenet. Evol.">
        <title>Genome-scale phylogeny and comparative genomics of the fungal order Sordariales.</title>
        <authorList>
            <person name="Hensen N."/>
            <person name="Bonometti L."/>
            <person name="Westerberg I."/>
            <person name="Brannstrom I.O."/>
            <person name="Guillou S."/>
            <person name="Cros-Aarteil S."/>
            <person name="Calhoun S."/>
            <person name="Haridas S."/>
            <person name="Kuo A."/>
            <person name="Mondo S."/>
            <person name="Pangilinan J."/>
            <person name="Riley R."/>
            <person name="LaButti K."/>
            <person name="Andreopoulos B."/>
            <person name="Lipzen A."/>
            <person name="Chen C."/>
            <person name="Yan M."/>
            <person name="Daum C."/>
            <person name="Ng V."/>
            <person name="Clum A."/>
            <person name="Steindorff A."/>
            <person name="Ohm R.A."/>
            <person name="Martin F."/>
            <person name="Silar P."/>
            <person name="Natvig D.O."/>
            <person name="Lalanne C."/>
            <person name="Gautier V."/>
            <person name="Ament-Velasquez S.L."/>
            <person name="Kruys A."/>
            <person name="Hutchinson M.I."/>
            <person name="Powell A.J."/>
            <person name="Barry K."/>
            <person name="Miller A.N."/>
            <person name="Grigoriev I.V."/>
            <person name="Debuchy R."/>
            <person name="Gladieux P."/>
            <person name="Hiltunen Thoren M."/>
            <person name="Johannesson H."/>
        </authorList>
    </citation>
    <scope>NUCLEOTIDE SEQUENCE [LARGE SCALE GENOMIC DNA]</scope>
    <source>
        <strain evidence="12">CBS 284.82</strain>
    </source>
</reference>
<evidence type="ECO:0000256" key="9">
    <source>
        <dbReference type="RuleBase" id="RU361164"/>
    </source>
</evidence>
<feature type="signal peptide" evidence="10">
    <location>
        <begin position="1"/>
        <end position="20"/>
    </location>
</feature>
<dbReference type="AlphaFoldDB" id="A0AAN6SMR8"/>
<comment type="caution">
    <text evidence="11">The sequence shown here is derived from an EMBL/GenBank/DDBJ whole genome shotgun (WGS) entry which is preliminary data.</text>
</comment>
<dbReference type="PANTHER" id="PTHR33753:SF1">
    <property type="entry name" value="ENDO-BETA-1,4-GLUCANASE CELB"/>
    <property type="match status" value="1"/>
</dbReference>
<proteinExistence type="inferred from homology"/>
<comment type="similarity">
    <text evidence="2 9">Belongs to the glycosyl hydrolase 7 (cellulase C) family.</text>
</comment>
<keyword evidence="8 9" id="KW-0624">Polysaccharide degradation</keyword>
<dbReference type="Proteomes" id="UP001303115">
    <property type="component" value="Unassembled WGS sequence"/>
</dbReference>
<feature type="chain" id="PRO_5042917196" description="Glucanase" evidence="10">
    <location>
        <begin position="21"/>
        <end position="430"/>
    </location>
</feature>
<keyword evidence="5" id="KW-0325">Glycoprotein</keyword>
<dbReference type="InterPro" id="IPR037019">
    <property type="entry name" value="Glyco_hydro_7_sf"/>
</dbReference>
<keyword evidence="4 9" id="KW-0136">Cellulose degradation</keyword>
<dbReference type="PRINTS" id="PR00734">
    <property type="entry name" value="GLHYDRLASE7"/>
</dbReference>
<dbReference type="PANTHER" id="PTHR33753">
    <property type="entry name" value="1,4-BETA-D-GLUCAN CELLOBIOHYDROLASE B"/>
    <property type="match status" value="1"/>
</dbReference>
<evidence type="ECO:0000256" key="1">
    <source>
        <dbReference type="ARBA" id="ARBA00000966"/>
    </source>
</evidence>
<keyword evidence="7 9" id="KW-0326">Glycosidase</keyword>
<evidence type="ECO:0000256" key="3">
    <source>
        <dbReference type="ARBA" id="ARBA00022801"/>
    </source>
</evidence>
<name>A0AAN6SMR8_9PEZI</name>
<evidence type="ECO:0000256" key="2">
    <source>
        <dbReference type="ARBA" id="ARBA00006044"/>
    </source>
</evidence>
<evidence type="ECO:0000313" key="12">
    <source>
        <dbReference type="Proteomes" id="UP001303115"/>
    </source>
</evidence>
<keyword evidence="6" id="KW-0119">Carbohydrate metabolism</keyword>
<evidence type="ECO:0000256" key="7">
    <source>
        <dbReference type="ARBA" id="ARBA00023295"/>
    </source>
</evidence>
<keyword evidence="3 9" id="KW-0378">Hydrolase</keyword>
<dbReference type="InterPro" id="IPR013320">
    <property type="entry name" value="ConA-like_dom_sf"/>
</dbReference>
<keyword evidence="10" id="KW-0732">Signal</keyword>
<dbReference type="Pfam" id="PF00840">
    <property type="entry name" value="Glyco_hydro_7"/>
    <property type="match status" value="1"/>
</dbReference>
<dbReference type="SUPFAM" id="SSF49899">
    <property type="entry name" value="Concanavalin A-like lectins/glucanases"/>
    <property type="match status" value="1"/>
</dbReference>
<evidence type="ECO:0000256" key="5">
    <source>
        <dbReference type="ARBA" id="ARBA00023180"/>
    </source>
</evidence>
<evidence type="ECO:0000256" key="6">
    <source>
        <dbReference type="ARBA" id="ARBA00023277"/>
    </source>
</evidence>
<evidence type="ECO:0000256" key="10">
    <source>
        <dbReference type="SAM" id="SignalP"/>
    </source>
</evidence>
<protein>
    <recommendedName>
        <fullName evidence="9">Glucanase</fullName>
        <ecNumber evidence="9">3.2.1.-</ecNumber>
    </recommendedName>
</protein>
<evidence type="ECO:0000256" key="8">
    <source>
        <dbReference type="ARBA" id="ARBA00023326"/>
    </source>
</evidence>
<comment type="catalytic activity">
    <reaction evidence="1">
        <text>Endohydrolysis of (1-&gt;4)-beta-D-glucosidic linkages in cellulose, lichenin and cereal beta-D-glucans.</text>
        <dbReference type="EC" id="3.2.1.4"/>
    </reaction>
</comment>
<sequence>MARSAAFLGLASLLLGAANGQLPGEGKEVHPKITTYRCSKAGGCKEETNYIVLDALAHPVHQATNPSNCGNWGEPANATACPDQESCAKNCIMDPVADYSKYGIQTDGSALRLQQLLDGKLVSPRVYLLDKTERRYEMLSLTGNEFTFDVDATKLPCGMNSALYLSEMHPTGAQSKLNPGGAYMGTGYCDAQCFVTPFINGLGNIDGKGACCNEMDIWEANARANSVAPHPCNVKGPFLCEGADCEDDGVCDKSGCVWNPYRVNVTDYYGITDQFKVDSSRPFTVVTQFPANRKGKLEAIHRLYVQDGRVVESYTVDAPGLPKTDSLTDEFCKATGPAKYMDLGGTQGMGEALTRGMVLALSIWWDEGGNMNWLDAGESGPCNLEEGNPSNIVKVEPSPEVTFSKMRWGEIGSTYESGENGKGKCKSKRN</sequence>
<dbReference type="EMBL" id="MU854534">
    <property type="protein sequence ID" value="KAK4033389.1"/>
    <property type="molecule type" value="Genomic_DNA"/>
</dbReference>
<keyword evidence="12" id="KW-1185">Reference proteome</keyword>
<dbReference type="Gene3D" id="2.70.100.10">
    <property type="entry name" value="Glycoside hydrolase, family 7, domain"/>
    <property type="match status" value="1"/>
</dbReference>
<dbReference type="GO" id="GO:0030245">
    <property type="term" value="P:cellulose catabolic process"/>
    <property type="evidence" value="ECO:0007669"/>
    <property type="project" value="UniProtKB-KW"/>
</dbReference>
<accession>A0AAN6SMR8</accession>
<evidence type="ECO:0000313" key="11">
    <source>
        <dbReference type="EMBL" id="KAK4033389.1"/>
    </source>
</evidence>